<keyword evidence="4" id="KW-1185">Reference proteome</keyword>
<reference evidence="3 4" key="1">
    <citation type="journal article" date="2021" name="Microbiol. Spectr.">
        <title>A Single Bacterium Capable of Oxidation and Reduction of Iron at Circumneutral pH.</title>
        <authorList>
            <person name="Kato S."/>
            <person name="Ohkuma M."/>
        </authorList>
    </citation>
    <scope>NUCLEOTIDE SEQUENCE [LARGE SCALE GENOMIC DNA]</scope>
    <source>
        <strain evidence="3 4">MIZ03</strain>
    </source>
</reference>
<accession>A0ABN6DHJ3</accession>
<evidence type="ECO:0000256" key="1">
    <source>
        <dbReference type="ARBA" id="ARBA00010884"/>
    </source>
</evidence>
<feature type="domain" description="Serine aminopeptidase S33" evidence="2">
    <location>
        <begin position="36"/>
        <end position="222"/>
    </location>
</feature>
<evidence type="ECO:0000313" key="3">
    <source>
        <dbReference type="EMBL" id="BCO29678.1"/>
    </source>
</evidence>
<dbReference type="InterPro" id="IPR017208">
    <property type="entry name" value="UCP037442_abhydr"/>
</dbReference>
<evidence type="ECO:0000313" key="4">
    <source>
        <dbReference type="Proteomes" id="UP000824366"/>
    </source>
</evidence>
<gene>
    <name evidence="3" type="ORF">MIZ03_4602</name>
</gene>
<sequence length="318" mass="36515">MSEYVYHPESMNVCASDGYPLHALVWLSKSGDSLTPRPVVIINPATSVHSRYYARFAAYLHANGFDVVTYDYRGIGGSRPKTLRGFDAGWIDWGTQDFEGILRFVAQRFPGQPIQVVAHSVGGFLIGLAESNHRVSRVFTMGAQFAYWKDYAQRRRLPMLWRWHVVMPLLTAICGYFPGKRLGWLEDTPRGVVHDWTARHPRFEDAYRKGHRVMTAEQRRRLVERFSQVKGETLALSVTDDDFGTVPAIHRLLAYFKNSPATHWRIAPNMLGLSEIGHFAFFHARFEHSLWRIALTWLRDGRIPEDTPGKLINRAMVE</sequence>
<dbReference type="PANTHER" id="PTHR10794">
    <property type="entry name" value="ABHYDROLASE DOMAIN-CONTAINING PROTEIN"/>
    <property type="match status" value="1"/>
</dbReference>
<organism evidence="3 4">
    <name type="scientific">Rhodoferax lithotrophicus</name>
    <dbReference type="NCBI Taxonomy" id="2798804"/>
    <lineage>
        <taxon>Bacteria</taxon>
        <taxon>Pseudomonadati</taxon>
        <taxon>Pseudomonadota</taxon>
        <taxon>Betaproteobacteria</taxon>
        <taxon>Burkholderiales</taxon>
        <taxon>Comamonadaceae</taxon>
        <taxon>Rhodoferax</taxon>
    </lineage>
</organism>
<dbReference type="InterPro" id="IPR022742">
    <property type="entry name" value="Hydrolase_4"/>
</dbReference>
<proteinExistence type="inferred from homology"/>
<dbReference type="Proteomes" id="UP000824366">
    <property type="component" value="Chromosome"/>
</dbReference>
<dbReference type="Pfam" id="PF12146">
    <property type="entry name" value="Hydrolase_4"/>
    <property type="match status" value="1"/>
</dbReference>
<name>A0ABN6DHJ3_9BURK</name>
<comment type="similarity">
    <text evidence="1">Belongs to the AB hydrolase superfamily. AB hydrolase 4 family.</text>
</comment>
<dbReference type="RefSeq" id="WP_223905917.1">
    <property type="nucleotide sequence ID" value="NZ_AP024238.1"/>
</dbReference>
<dbReference type="EMBL" id="AP024238">
    <property type="protein sequence ID" value="BCO29678.1"/>
    <property type="molecule type" value="Genomic_DNA"/>
</dbReference>
<protein>
    <recommendedName>
        <fullName evidence="2">Serine aminopeptidase S33 domain-containing protein</fullName>
    </recommendedName>
</protein>
<dbReference type="InterPro" id="IPR029058">
    <property type="entry name" value="AB_hydrolase_fold"/>
</dbReference>
<dbReference type="SUPFAM" id="SSF53474">
    <property type="entry name" value="alpha/beta-Hydrolases"/>
    <property type="match status" value="1"/>
</dbReference>
<evidence type="ECO:0000259" key="2">
    <source>
        <dbReference type="Pfam" id="PF12146"/>
    </source>
</evidence>
<dbReference type="InterPro" id="IPR050960">
    <property type="entry name" value="AB_hydrolase_4_sf"/>
</dbReference>
<dbReference type="Gene3D" id="3.40.50.1820">
    <property type="entry name" value="alpha/beta hydrolase"/>
    <property type="match status" value="1"/>
</dbReference>
<dbReference type="PIRSF" id="PIRSF037442">
    <property type="entry name" value="UCP037442_abhydr"/>
    <property type="match status" value="1"/>
</dbReference>
<dbReference type="PANTHER" id="PTHR10794:SF63">
    <property type="entry name" value="ALPHA_BETA HYDROLASE 1, ISOFORM A"/>
    <property type="match status" value="1"/>
</dbReference>